<feature type="compositionally biased region" description="Polar residues" evidence="9">
    <location>
        <begin position="121"/>
        <end position="132"/>
    </location>
</feature>
<dbReference type="GO" id="GO:0035556">
    <property type="term" value="P:intracellular signal transduction"/>
    <property type="evidence" value="ECO:0007669"/>
    <property type="project" value="TreeGrafter"/>
</dbReference>
<evidence type="ECO:0000256" key="9">
    <source>
        <dbReference type="SAM" id="MobiDB-lite"/>
    </source>
</evidence>
<sequence length="669" mass="74696">MPTWSDVSDDDLSSGPVDNRYKDARKVLTYGKRATRVYVKPSVKVWDVSPVSSIGSVATPDSSRFLRNETVGTPNHHHHKDWFSATPERERRSSSENDRNSIGSILSLHSNSPERHRSPLSDGSQKENTPTPALSDIKQPVQRLSSLSVNVASEKSRQSTGSSKIPLPGNCPASPLANKSVISSTQSVRSVSPPQSPSKLPVRCRTSYGSVASASSVESIANDGGVEDDVSMARFSSGSPVAASPTAKLRRMIGRILLNTDQTPSPISRVSIGSVTSYRAPPLHVATPKSQVPPSSPLWHHRPHYPSQVSSSSLTPLEELLDMCNQSTPTTFEQILGNVALKSVRKLGEATFSEVYSIPHPQTPNELAAVKILPFDGDVPVNGCIQQSAHNVLQEFRITKIMGDLQKETKAAFIPVVRLGIVKDQYPQELLYEWDRWDQENESESDRPDYMPDHQMYAILILEHAGTDLEHSKLKTWKQAKSLLGQAVASFSIAEKEVEFEHRDLHWGNFMLKPTSTPKFTYQSESELITIKSTDLRATIIDYTLSRLYCRKRNVLCFLALDDEDYFNGEGDYQFDCYRIMREETGRDWEGYHPKTNVTWLHYLGLKLLTKLPKTKSAGRKEFTSFVDRILTYNTCGEMIKDIFFADTVTVVDVNNVDDLAEKVIQIIL</sequence>
<keyword evidence="3" id="KW-0808">Transferase</keyword>
<dbReference type="InterPro" id="IPR011009">
    <property type="entry name" value="Kinase-like_dom_sf"/>
</dbReference>
<feature type="region of interest" description="Disordered" evidence="9">
    <location>
        <begin position="65"/>
        <end position="203"/>
    </location>
</feature>
<feature type="compositionally biased region" description="Basic and acidic residues" evidence="9">
    <location>
        <begin position="87"/>
        <end position="99"/>
    </location>
</feature>
<evidence type="ECO:0000256" key="4">
    <source>
        <dbReference type="ARBA" id="ARBA00022741"/>
    </source>
</evidence>
<evidence type="ECO:0000256" key="2">
    <source>
        <dbReference type="ARBA" id="ARBA00022527"/>
    </source>
</evidence>
<evidence type="ECO:0000313" key="12">
    <source>
        <dbReference type="Proteomes" id="UP000319731"/>
    </source>
</evidence>
<dbReference type="RefSeq" id="XP_031025667.1">
    <property type="nucleotide sequence ID" value="XM_031168434.1"/>
</dbReference>
<dbReference type="GeneID" id="42003731"/>
<evidence type="ECO:0000313" key="11">
    <source>
        <dbReference type="EMBL" id="TPX35082.1"/>
    </source>
</evidence>
<evidence type="ECO:0000259" key="10">
    <source>
        <dbReference type="PROSITE" id="PS50011"/>
    </source>
</evidence>
<dbReference type="OrthoDB" id="5327538at2759"/>
<comment type="catalytic activity">
    <reaction evidence="7">
        <text>L-threonyl-[protein] + ATP = O-phospho-L-threonyl-[protein] + ADP + H(+)</text>
        <dbReference type="Rhea" id="RHEA:46608"/>
        <dbReference type="Rhea" id="RHEA-COMP:11060"/>
        <dbReference type="Rhea" id="RHEA-COMP:11605"/>
        <dbReference type="ChEBI" id="CHEBI:15378"/>
        <dbReference type="ChEBI" id="CHEBI:30013"/>
        <dbReference type="ChEBI" id="CHEBI:30616"/>
        <dbReference type="ChEBI" id="CHEBI:61977"/>
        <dbReference type="ChEBI" id="CHEBI:456216"/>
        <dbReference type="EC" id="2.7.11.1"/>
    </reaction>
</comment>
<dbReference type="Gene3D" id="3.30.200.20">
    <property type="entry name" value="Phosphorylase Kinase, domain 1"/>
    <property type="match status" value="1"/>
</dbReference>
<dbReference type="GO" id="GO:0005737">
    <property type="term" value="C:cytoplasm"/>
    <property type="evidence" value="ECO:0007669"/>
    <property type="project" value="TreeGrafter"/>
</dbReference>
<protein>
    <recommendedName>
        <fullName evidence="1">non-specific serine/threonine protein kinase</fullName>
        <ecNumber evidence="1">2.7.11.1</ecNumber>
    </recommendedName>
</protein>
<name>A0A507C615_9FUNG</name>
<dbReference type="AlphaFoldDB" id="A0A507C615"/>
<proteinExistence type="predicted"/>
<evidence type="ECO:0000256" key="1">
    <source>
        <dbReference type="ARBA" id="ARBA00012513"/>
    </source>
</evidence>
<comment type="catalytic activity">
    <reaction evidence="8">
        <text>L-seryl-[protein] + ATP = O-phospho-L-seryl-[protein] + ADP + H(+)</text>
        <dbReference type="Rhea" id="RHEA:17989"/>
        <dbReference type="Rhea" id="RHEA-COMP:9863"/>
        <dbReference type="Rhea" id="RHEA-COMP:11604"/>
        <dbReference type="ChEBI" id="CHEBI:15378"/>
        <dbReference type="ChEBI" id="CHEBI:29999"/>
        <dbReference type="ChEBI" id="CHEBI:30616"/>
        <dbReference type="ChEBI" id="CHEBI:83421"/>
        <dbReference type="ChEBI" id="CHEBI:456216"/>
        <dbReference type="EC" id="2.7.11.1"/>
    </reaction>
</comment>
<evidence type="ECO:0000256" key="5">
    <source>
        <dbReference type="ARBA" id="ARBA00022777"/>
    </source>
</evidence>
<feature type="domain" description="Protein kinase" evidence="10">
    <location>
        <begin position="341"/>
        <end position="669"/>
    </location>
</feature>
<evidence type="ECO:0000256" key="3">
    <source>
        <dbReference type="ARBA" id="ARBA00022679"/>
    </source>
</evidence>
<keyword evidence="6" id="KW-0067">ATP-binding</keyword>
<evidence type="ECO:0000256" key="7">
    <source>
        <dbReference type="ARBA" id="ARBA00047899"/>
    </source>
</evidence>
<dbReference type="SUPFAM" id="SSF56112">
    <property type="entry name" value="Protein kinase-like (PK-like)"/>
    <property type="match status" value="1"/>
</dbReference>
<dbReference type="InterPro" id="IPR024604">
    <property type="entry name" value="GSG2_C"/>
</dbReference>
<dbReference type="EC" id="2.7.11.1" evidence="1"/>
<feature type="compositionally biased region" description="Polar residues" evidence="9">
    <location>
        <begin position="142"/>
        <end position="163"/>
    </location>
</feature>
<dbReference type="Pfam" id="PF12330">
    <property type="entry name" value="Haspin_kinase"/>
    <property type="match status" value="1"/>
</dbReference>
<reference evidence="11 12" key="1">
    <citation type="journal article" date="2019" name="Sci. Rep.">
        <title>Comparative genomics of chytrid fungi reveal insights into the obligate biotrophic and pathogenic lifestyle of Synchytrium endobioticum.</title>
        <authorList>
            <person name="van de Vossenberg B.T.L.H."/>
            <person name="Warris S."/>
            <person name="Nguyen H.D.T."/>
            <person name="van Gent-Pelzer M.P.E."/>
            <person name="Joly D.L."/>
            <person name="van de Geest H.C."/>
            <person name="Bonants P.J.M."/>
            <person name="Smith D.S."/>
            <person name="Levesque C.A."/>
            <person name="van der Lee T.A.J."/>
        </authorList>
    </citation>
    <scope>NUCLEOTIDE SEQUENCE [LARGE SCALE GENOMIC DNA]</scope>
    <source>
        <strain evidence="11 12">JEL517</strain>
    </source>
</reference>
<dbReference type="PANTHER" id="PTHR24419">
    <property type="entry name" value="INTERLEUKIN-1 RECEPTOR-ASSOCIATED KINASE"/>
    <property type="match status" value="1"/>
</dbReference>
<keyword evidence="5" id="KW-0418">Kinase</keyword>
<comment type="caution">
    <text evidence="11">The sequence shown here is derived from an EMBL/GenBank/DDBJ whole genome shotgun (WGS) entry which is preliminary data.</text>
</comment>
<dbReference type="GO" id="GO:0005524">
    <property type="term" value="F:ATP binding"/>
    <property type="evidence" value="ECO:0007669"/>
    <property type="project" value="UniProtKB-KW"/>
</dbReference>
<dbReference type="GO" id="GO:0000278">
    <property type="term" value="P:mitotic cell cycle"/>
    <property type="evidence" value="ECO:0007669"/>
    <property type="project" value="TreeGrafter"/>
</dbReference>
<dbReference type="EMBL" id="QEAO01000010">
    <property type="protein sequence ID" value="TPX35082.1"/>
    <property type="molecule type" value="Genomic_DNA"/>
</dbReference>
<feature type="compositionally biased region" description="Low complexity" evidence="9">
    <location>
        <begin position="180"/>
        <end position="193"/>
    </location>
</feature>
<keyword evidence="2" id="KW-0723">Serine/threonine-protein kinase</keyword>
<dbReference type="SMART" id="SM01331">
    <property type="entry name" value="DUF3635"/>
    <property type="match status" value="1"/>
</dbReference>
<evidence type="ECO:0000256" key="8">
    <source>
        <dbReference type="ARBA" id="ARBA00048679"/>
    </source>
</evidence>
<keyword evidence="12" id="KW-1185">Reference proteome</keyword>
<dbReference type="PROSITE" id="PS50011">
    <property type="entry name" value="PROTEIN_KINASE_DOM"/>
    <property type="match status" value="1"/>
</dbReference>
<keyword evidence="4" id="KW-0547">Nucleotide-binding</keyword>
<dbReference type="GO" id="GO:0005634">
    <property type="term" value="C:nucleus"/>
    <property type="evidence" value="ECO:0007669"/>
    <property type="project" value="TreeGrafter"/>
</dbReference>
<dbReference type="InterPro" id="IPR000719">
    <property type="entry name" value="Prot_kinase_dom"/>
</dbReference>
<organism evidence="11 12">
    <name type="scientific">Synchytrium microbalum</name>
    <dbReference type="NCBI Taxonomy" id="1806994"/>
    <lineage>
        <taxon>Eukaryota</taxon>
        <taxon>Fungi</taxon>
        <taxon>Fungi incertae sedis</taxon>
        <taxon>Chytridiomycota</taxon>
        <taxon>Chytridiomycota incertae sedis</taxon>
        <taxon>Chytridiomycetes</taxon>
        <taxon>Synchytriales</taxon>
        <taxon>Synchytriaceae</taxon>
        <taxon>Synchytrium</taxon>
    </lineage>
</organism>
<evidence type="ECO:0000256" key="6">
    <source>
        <dbReference type="ARBA" id="ARBA00022840"/>
    </source>
</evidence>
<dbReference type="Gene3D" id="1.10.510.10">
    <property type="entry name" value="Transferase(Phosphotransferase) domain 1"/>
    <property type="match status" value="1"/>
</dbReference>
<dbReference type="PANTHER" id="PTHR24419:SF18">
    <property type="entry name" value="SERINE_THREONINE-PROTEIN KINASE HASPIN"/>
    <property type="match status" value="1"/>
</dbReference>
<dbReference type="GO" id="GO:0072354">
    <property type="term" value="F:histone H3T3 kinase activity"/>
    <property type="evidence" value="ECO:0007669"/>
    <property type="project" value="TreeGrafter"/>
</dbReference>
<dbReference type="Proteomes" id="UP000319731">
    <property type="component" value="Unassembled WGS sequence"/>
</dbReference>
<accession>A0A507C615</accession>
<feature type="compositionally biased region" description="Polar residues" evidence="9">
    <location>
        <begin position="100"/>
        <end position="111"/>
    </location>
</feature>
<gene>
    <name evidence="11" type="ORF">SmJEL517_g02506</name>
</gene>